<feature type="compositionally biased region" description="Basic residues" evidence="1">
    <location>
        <begin position="55"/>
        <end position="66"/>
    </location>
</feature>
<dbReference type="AlphaFoldDB" id="A0A0F9KSG3"/>
<evidence type="ECO:0000256" key="1">
    <source>
        <dbReference type="SAM" id="MobiDB-lite"/>
    </source>
</evidence>
<protein>
    <submittedName>
        <fullName evidence="2">Uncharacterized protein</fullName>
    </submittedName>
</protein>
<evidence type="ECO:0000313" key="2">
    <source>
        <dbReference type="EMBL" id="KKM18355.1"/>
    </source>
</evidence>
<accession>A0A0F9KSG3</accession>
<feature type="region of interest" description="Disordered" evidence="1">
    <location>
        <begin position="39"/>
        <end position="66"/>
    </location>
</feature>
<sequence length="66" mass="7286">MRNIKLLEAWGRYVKGDWAAVTDKIAENLIAQGIAIDPARPKPEPVAAVLPPKPKAAKKKAKTRRK</sequence>
<proteinExistence type="predicted"/>
<reference evidence="2" key="1">
    <citation type="journal article" date="2015" name="Nature">
        <title>Complex archaea that bridge the gap between prokaryotes and eukaryotes.</title>
        <authorList>
            <person name="Spang A."/>
            <person name="Saw J.H."/>
            <person name="Jorgensen S.L."/>
            <person name="Zaremba-Niedzwiedzka K."/>
            <person name="Martijn J."/>
            <person name="Lind A.E."/>
            <person name="van Eijk R."/>
            <person name="Schleper C."/>
            <person name="Guy L."/>
            <person name="Ettema T.J."/>
        </authorList>
    </citation>
    <scope>NUCLEOTIDE SEQUENCE</scope>
</reference>
<dbReference type="EMBL" id="LAZR01014241">
    <property type="protein sequence ID" value="KKM18355.1"/>
    <property type="molecule type" value="Genomic_DNA"/>
</dbReference>
<name>A0A0F9KSG3_9ZZZZ</name>
<organism evidence="2">
    <name type="scientific">marine sediment metagenome</name>
    <dbReference type="NCBI Taxonomy" id="412755"/>
    <lineage>
        <taxon>unclassified sequences</taxon>
        <taxon>metagenomes</taxon>
        <taxon>ecological metagenomes</taxon>
    </lineage>
</organism>
<gene>
    <name evidence="2" type="ORF">LCGC14_1666530</name>
</gene>
<comment type="caution">
    <text evidence="2">The sequence shown here is derived from an EMBL/GenBank/DDBJ whole genome shotgun (WGS) entry which is preliminary data.</text>
</comment>